<feature type="region of interest" description="Disordered" evidence="1">
    <location>
        <begin position="21"/>
        <end position="41"/>
    </location>
</feature>
<evidence type="ECO:0000256" key="1">
    <source>
        <dbReference type="SAM" id="MobiDB-lite"/>
    </source>
</evidence>
<accession>A0ABQ9NY31</accession>
<feature type="region of interest" description="Disordered" evidence="1">
    <location>
        <begin position="115"/>
        <end position="135"/>
    </location>
</feature>
<dbReference type="EMBL" id="JAPDRL010000018">
    <property type="protein sequence ID" value="KAJ9666626.1"/>
    <property type="molecule type" value="Genomic_DNA"/>
</dbReference>
<name>A0ABQ9NY31_9PEZI</name>
<dbReference type="Proteomes" id="UP001172684">
    <property type="component" value="Unassembled WGS sequence"/>
</dbReference>
<evidence type="ECO:0000313" key="4">
    <source>
        <dbReference type="Proteomes" id="UP001172684"/>
    </source>
</evidence>
<dbReference type="PANTHER" id="PTHR42085:SF7">
    <property type="entry name" value="F-BOX DOMAIN-CONTAINING PROTEIN"/>
    <property type="match status" value="1"/>
</dbReference>
<proteinExistence type="predicted"/>
<feature type="region of interest" description="Disordered" evidence="1">
    <location>
        <begin position="82"/>
        <end position="102"/>
    </location>
</feature>
<organism evidence="3 4">
    <name type="scientific">Coniosporium apollinis</name>
    <dbReference type="NCBI Taxonomy" id="61459"/>
    <lineage>
        <taxon>Eukaryota</taxon>
        <taxon>Fungi</taxon>
        <taxon>Dikarya</taxon>
        <taxon>Ascomycota</taxon>
        <taxon>Pezizomycotina</taxon>
        <taxon>Dothideomycetes</taxon>
        <taxon>Dothideomycetes incertae sedis</taxon>
        <taxon>Coniosporium</taxon>
    </lineage>
</organism>
<comment type="caution">
    <text evidence="3">The sequence shown here is derived from an EMBL/GenBank/DDBJ whole genome shotgun (WGS) entry which is preliminary data.</text>
</comment>
<feature type="compositionally biased region" description="Polar residues" evidence="1">
    <location>
        <begin position="28"/>
        <end position="37"/>
    </location>
</feature>
<dbReference type="Pfam" id="PF24864">
    <property type="entry name" value="DUF7730"/>
    <property type="match status" value="1"/>
</dbReference>
<gene>
    <name evidence="3" type="ORF">H2201_003285</name>
</gene>
<dbReference type="InterPro" id="IPR038883">
    <property type="entry name" value="AN11006-like"/>
</dbReference>
<dbReference type="PANTHER" id="PTHR42085">
    <property type="entry name" value="F-BOX DOMAIN-CONTAINING PROTEIN"/>
    <property type="match status" value="1"/>
</dbReference>
<keyword evidence="4" id="KW-1185">Reference proteome</keyword>
<protein>
    <recommendedName>
        <fullName evidence="2">DUF7730 domain-containing protein</fullName>
    </recommendedName>
</protein>
<dbReference type="InterPro" id="IPR056632">
    <property type="entry name" value="DUF7730"/>
</dbReference>
<evidence type="ECO:0000259" key="2">
    <source>
        <dbReference type="Pfam" id="PF24864"/>
    </source>
</evidence>
<reference evidence="3" key="1">
    <citation type="submission" date="2022-10" db="EMBL/GenBank/DDBJ databases">
        <title>Culturing micro-colonial fungi from biological soil crusts in the Mojave desert and describing Neophaeococcomyces mojavensis, and introducing the new genera and species Taxawa tesnikishii.</title>
        <authorList>
            <person name="Kurbessoian T."/>
            <person name="Stajich J.E."/>
        </authorList>
    </citation>
    <scope>NUCLEOTIDE SEQUENCE</scope>
    <source>
        <strain evidence="3">TK_1</strain>
    </source>
</reference>
<evidence type="ECO:0000313" key="3">
    <source>
        <dbReference type="EMBL" id="KAJ9666626.1"/>
    </source>
</evidence>
<sequence>MSVSPGLSTPAQRVQEIIHDNEADKEISTASTASTDPSHPFSFMDLPTELRFMIYRICLARPKPILLYAPSPQPDAAQARNIAQQARRQQAQQQQQAQLAQQQQLQSQPVLILSEPERPTGPILPPPESTNSDPLTPALLRVSRTIYAEAKRILYNDNTLHIPLRDDTLQSLPQRTRSQLRHARISYHSDRETARSFGDAIRLGLRYCWGLQSATVVMPTWWMADPSGKMFAADFHCLFWLPRGCRVVLEGEANEQVRAVVEARARLAETADEKTWARLPYADR</sequence>
<feature type="domain" description="DUF7730" evidence="2">
    <location>
        <begin position="43"/>
        <end position="191"/>
    </location>
</feature>